<keyword evidence="7" id="KW-1185">Reference proteome</keyword>
<evidence type="ECO:0000256" key="2">
    <source>
        <dbReference type="ARBA" id="ARBA00022723"/>
    </source>
</evidence>
<dbReference type="PANTHER" id="PTHR46481">
    <property type="entry name" value="ZINC FINGER BED DOMAIN-CONTAINING PROTEIN 4"/>
    <property type="match status" value="1"/>
</dbReference>
<keyword evidence="4" id="KW-0862">Zinc</keyword>
<dbReference type="PANTHER" id="PTHR46481:SF10">
    <property type="entry name" value="ZINC FINGER BED DOMAIN-CONTAINING PROTEIN 39"/>
    <property type="match status" value="1"/>
</dbReference>
<dbReference type="OrthoDB" id="2440448at2759"/>
<dbReference type="EMBL" id="CAJVQA010014506">
    <property type="protein sequence ID" value="CAG8731390.1"/>
    <property type="molecule type" value="Genomic_DNA"/>
</dbReference>
<keyword evidence="5" id="KW-0539">Nucleus</keyword>
<keyword evidence="2" id="KW-0479">Metal-binding</keyword>
<evidence type="ECO:0000313" key="7">
    <source>
        <dbReference type="Proteomes" id="UP000789759"/>
    </source>
</evidence>
<name>A0A9N9ICP6_9GLOM</name>
<keyword evidence="3" id="KW-0863">Zinc-finger</keyword>
<comment type="subcellular location">
    <subcellularLocation>
        <location evidence="1">Nucleus</location>
    </subcellularLocation>
</comment>
<accession>A0A9N9ICP6</accession>
<dbReference type="GO" id="GO:0008270">
    <property type="term" value="F:zinc ion binding"/>
    <property type="evidence" value="ECO:0007669"/>
    <property type="project" value="UniProtKB-KW"/>
</dbReference>
<gene>
    <name evidence="6" type="ORF">CPELLU_LOCUS13508</name>
</gene>
<sequence length="208" mass="23977">MSKKQKTTMSESSIQHENFQTKSSFETDSIIDVTESEQTNELISIKYDTNNELKLLICTICHLKYKLTNTPETLAKHLHSRYSNLVDQILDFVVCCQLSFSIVDNFYFITMLNTFDARYQISCQKTIRTQILNKYNNICKIILKELENEEQAQHFLLDLLLLTGQHMAVNIKQAIMQVLDQTKITKKLLGITTDNAQSMIAAGQELKQ</sequence>
<feature type="non-terminal residue" evidence="6">
    <location>
        <position position="208"/>
    </location>
</feature>
<evidence type="ECO:0000313" key="6">
    <source>
        <dbReference type="EMBL" id="CAG8731390.1"/>
    </source>
</evidence>
<dbReference type="Proteomes" id="UP000789759">
    <property type="component" value="Unassembled WGS sequence"/>
</dbReference>
<organism evidence="6 7">
    <name type="scientific">Cetraspora pellucida</name>
    <dbReference type="NCBI Taxonomy" id="1433469"/>
    <lineage>
        <taxon>Eukaryota</taxon>
        <taxon>Fungi</taxon>
        <taxon>Fungi incertae sedis</taxon>
        <taxon>Mucoromycota</taxon>
        <taxon>Glomeromycotina</taxon>
        <taxon>Glomeromycetes</taxon>
        <taxon>Diversisporales</taxon>
        <taxon>Gigasporaceae</taxon>
        <taxon>Cetraspora</taxon>
    </lineage>
</organism>
<comment type="caution">
    <text evidence="6">The sequence shown here is derived from an EMBL/GenBank/DDBJ whole genome shotgun (WGS) entry which is preliminary data.</text>
</comment>
<proteinExistence type="predicted"/>
<reference evidence="6" key="1">
    <citation type="submission" date="2021-06" db="EMBL/GenBank/DDBJ databases">
        <authorList>
            <person name="Kallberg Y."/>
            <person name="Tangrot J."/>
            <person name="Rosling A."/>
        </authorList>
    </citation>
    <scope>NUCLEOTIDE SEQUENCE</scope>
    <source>
        <strain evidence="6">FL966</strain>
    </source>
</reference>
<evidence type="ECO:0000256" key="3">
    <source>
        <dbReference type="ARBA" id="ARBA00022771"/>
    </source>
</evidence>
<evidence type="ECO:0000256" key="4">
    <source>
        <dbReference type="ARBA" id="ARBA00022833"/>
    </source>
</evidence>
<evidence type="ECO:0000256" key="1">
    <source>
        <dbReference type="ARBA" id="ARBA00004123"/>
    </source>
</evidence>
<dbReference type="GO" id="GO:0005634">
    <property type="term" value="C:nucleus"/>
    <property type="evidence" value="ECO:0007669"/>
    <property type="project" value="UniProtKB-SubCell"/>
</dbReference>
<dbReference type="AlphaFoldDB" id="A0A9N9ICP6"/>
<protein>
    <submittedName>
        <fullName evidence="6">16294_t:CDS:1</fullName>
    </submittedName>
</protein>
<evidence type="ECO:0000256" key="5">
    <source>
        <dbReference type="ARBA" id="ARBA00023242"/>
    </source>
</evidence>
<dbReference type="InterPro" id="IPR052035">
    <property type="entry name" value="ZnF_BED_domain_contain"/>
</dbReference>